<evidence type="ECO:0000313" key="10">
    <source>
        <dbReference type="EMBL" id="CAG8168568.1"/>
    </source>
</evidence>
<dbReference type="GO" id="GO:0005634">
    <property type="term" value="C:nucleus"/>
    <property type="evidence" value="ECO:0007669"/>
    <property type="project" value="UniProtKB-SubCell"/>
</dbReference>
<dbReference type="PROSITE" id="PS00028">
    <property type="entry name" value="ZINC_FINGER_C2H2_1"/>
    <property type="match status" value="1"/>
</dbReference>
<feature type="compositionally biased region" description="Basic and acidic residues" evidence="8">
    <location>
        <begin position="390"/>
        <end position="403"/>
    </location>
</feature>
<dbReference type="SMART" id="SM00355">
    <property type="entry name" value="ZnF_C2H2"/>
    <property type="match status" value="4"/>
</dbReference>
<comment type="caution">
    <text evidence="10">The sequence shown here is derived from an EMBL/GenBank/DDBJ whole genome shotgun (WGS) entry which is preliminary data.</text>
</comment>
<gene>
    <name evidence="10" type="ORF">POLS_LOCUS6596</name>
</gene>
<keyword evidence="11" id="KW-1185">Reference proteome</keyword>
<keyword evidence="2" id="KW-0479">Metal-binding</keyword>
<evidence type="ECO:0000313" key="11">
    <source>
        <dbReference type="Proteomes" id="UP001153618"/>
    </source>
</evidence>
<evidence type="ECO:0000256" key="6">
    <source>
        <dbReference type="ARBA" id="ARBA00023242"/>
    </source>
</evidence>
<evidence type="ECO:0000256" key="3">
    <source>
        <dbReference type="ARBA" id="ARBA00022737"/>
    </source>
</evidence>
<evidence type="ECO:0000256" key="5">
    <source>
        <dbReference type="ARBA" id="ARBA00022833"/>
    </source>
</evidence>
<evidence type="ECO:0000256" key="4">
    <source>
        <dbReference type="ARBA" id="ARBA00022771"/>
    </source>
</evidence>
<evidence type="ECO:0000256" key="2">
    <source>
        <dbReference type="ARBA" id="ARBA00022723"/>
    </source>
</evidence>
<keyword evidence="4 7" id="KW-0863">Zinc-finger</keyword>
<evidence type="ECO:0000256" key="7">
    <source>
        <dbReference type="PROSITE-ProRule" id="PRU00042"/>
    </source>
</evidence>
<evidence type="ECO:0000256" key="1">
    <source>
        <dbReference type="ARBA" id="ARBA00004123"/>
    </source>
</evidence>
<dbReference type="PROSITE" id="PS50157">
    <property type="entry name" value="ZINC_FINGER_C2H2_2"/>
    <property type="match status" value="1"/>
</dbReference>
<evidence type="ECO:0000256" key="8">
    <source>
        <dbReference type="SAM" id="MobiDB-lite"/>
    </source>
</evidence>
<dbReference type="OrthoDB" id="8117402at2759"/>
<dbReference type="EMBL" id="CAJVOS010000038">
    <property type="protein sequence ID" value="CAG8168568.1"/>
    <property type="molecule type" value="Genomic_DNA"/>
</dbReference>
<accession>A0A9W4HZ76</accession>
<evidence type="ECO:0000259" key="9">
    <source>
        <dbReference type="PROSITE" id="PS50157"/>
    </source>
</evidence>
<dbReference type="AlphaFoldDB" id="A0A9W4HZ76"/>
<name>A0A9W4HZ76_PENOL</name>
<dbReference type="Gene3D" id="3.30.160.60">
    <property type="entry name" value="Classic Zinc Finger"/>
    <property type="match status" value="1"/>
</dbReference>
<keyword evidence="6" id="KW-0539">Nucleus</keyword>
<feature type="compositionally biased region" description="Polar residues" evidence="8">
    <location>
        <begin position="200"/>
        <end position="210"/>
    </location>
</feature>
<feature type="compositionally biased region" description="Acidic residues" evidence="8">
    <location>
        <begin position="239"/>
        <end position="258"/>
    </location>
</feature>
<proteinExistence type="predicted"/>
<reference evidence="10" key="1">
    <citation type="submission" date="2021-07" db="EMBL/GenBank/DDBJ databases">
        <authorList>
            <person name="Branca A.L. A."/>
        </authorList>
    </citation>
    <scope>NUCLEOTIDE SEQUENCE</scope>
</reference>
<keyword evidence="5" id="KW-0862">Zinc</keyword>
<feature type="region of interest" description="Disordered" evidence="8">
    <location>
        <begin position="147"/>
        <end position="267"/>
    </location>
</feature>
<protein>
    <recommendedName>
        <fullName evidence="9">C2H2-type domain-containing protein</fullName>
    </recommendedName>
</protein>
<dbReference type="PANTHER" id="PTHR24406">
    <property type="entry name" value="TRANSCRIPTIONAL REPRESSOR CTCFL-RELATED"/>
    <property type="match status" value="1"/>
</dbReference>
<dbReference type="Proteomes" id="UP001153618">
    <property type="component" value="Unassembled WGS sequence"/>
</dbReference>
<keyword evidence="3" id="KW-0677">Repeat</keyword>
<sequence>MFTMSTNNRVGCTYSTCGRFFKSTEEMQSHKANADKHYYCTKCDMDFVNHALLHLHKVMSEHHFACLECDMELRSNAGLQHHVKLTHSQGKDVSCLGCDRKYKSAAAVMKHIEENECPVLSLPDRITHDTTLEGAAGKVFLTLGLGPSHTRRPGDISDDDSDGGVAVNSKRRTSRPATAHEFNADLEDWPKLGSVGASRAKSSSISTESTGGAPLGFTRSLLDDDAPMMSRIKSSSPPAEDEDPTAFDAEDEFSDEEDPRPNAHATDTIISPTDFWDPVRERYVCNCKAVFANLSSFASHIAAEDDSILDCPRCGKRFKTRVAHVAHVEAPFSKCAVRASSAVLDQELSDITRGFAEIKGNDQQVLLDDMMEGSSSSTLTSREPSCGQRLDFKSESDTKRFEDMPAESSADDSSLGGTPDYIAEELGDDALDSTLARDMKGLVFSAKQRGDEKIKKY</sequence>
<dbReference type="InterPro" id="IPR050888">
    <property type="entry name" value="ZnF_C2H2-type_TF"/>
</dbReference>
<comment type="subcellular location">
    <subcellularLocation>
        <location evidence="1">Nucleus</location>
    </subcellularLocation>
</comment>
<feature type="domain" description="C2H2-type" evidence="9">
    <location>
        <begin position="64"/>
        <end position="92"/>
    </location>
</feature>
<feature type="region of interest" description="Disordered" evidence="8">
    <location>
        <begin position="372"/>
        <end position="422"/>
    </location>
</feature>
<organism evidence="10 11">
    <name type="scientific">Penicillium olsonii</name>
    <dbReference type="NCBI Taxonomy" id="99116"/>
    <lineage>
        <taxon>Eukaryota</taxon>
        <taxon>Fungi</taxon>
        <taxon>Dikarya</taxon>
        <taxon>Ascomycota</taxon>
        <taxon>Pezizomycotina</taxon>
        <taxon>Eurotiomycetes</taxon>
        <taxon>Eurotiomycetidae</taxon>
        <taxon>Eurotiales</taxon>
        <taxon>Aspergillaceae</taxon>
        <taxon>Penicillium</taxon>
    </lineage>
</organism>
<dbReference type="GO" id="GO:0008270">
    <property type="term" value="F:zinc ion binding"/>
    <property type="evidence" value="ECO:0007669"/>
    <property type="project" value="UniProtKB-KW"/>
</dbReference>
<dbReference type="InterPro" id="IPR013087">
    <property type="entry name" value="Znf_C2H2_type"/>
</dbReference>